<dbReference type="AlphaFoldDB" id="A0A7W7WQT0"/>
<proteinExistence type="predicted"/>
<dbReference type="GO" id="GO:0016020">
    <property type="term" value="C:membrane"/>
    <property type="evidence" value="ECO:0007669"/>
    <property type="project" value="UniProtKB-SubCell"/>
</dbReference>
<evidence type="ECO:0000256" key="2">
    <source>
        <dbReference type="ARBA" id="ARBA00022692"/>
    </source>
</evidence>
<feature type="transmembrane region" description="Helical" evidence="6">
    <location>
        <begin position="182"/>
        <end position="202"/>
    </location>
</feature>
<protein>
    <submittedName>
        <fullName evidence="8">Uncharacterized membrane protein YgaE (UPF0421/DUF939 family)</fullName>
    </submittedName>
</protein>
<feature type="transmembrane region" description="Helical" evidence="6">
    <location>
        <begin position="137"/>
        <end position="170"/>
    </location>
</feature>
<keyword evidence="2 6" id="KW-0812">Transmembrane</keyword>
<comment type="caution">
    <text evidence="8">The sequence shown here is derived from an EMBL/GenBank/DDBJ whole genome shotgun (WGS) entry which is preliminary data.</text>
</comment>
<evidence type="ECO:0000259" key="7">
    <source>
        <dbReference type="Pfam" id="PF13515"/>
    </source>
</evidence>
<keyword evidence="5" id="KW-0175">Coiled coil</keyword>
<dbReference type="InterPro" id="IPR049453">
    <property type="entry name" value="Memb_transporter_dom"/>
</dbReference>
<feature type="coiled-coil region" evidence="5">
    <location>
        <begin position="238"/>
        <end position="265"/>
    </location>
</feature>
<comment type="subcellular location">
    <subcellularLocation>
        <location evidence="1">Membrane</location>
        <topology evidence="1">Multi-pass membrane protein</topology>
    </subcellularLocation>
</comment>
<evidence type="ECO:0000313" key="9">
    <source>
        <dbReference type="Proteomes" id="UP000578819"/>
    </source>
</evidence>
<evidence type="ECO:0000256" key="3">
    <source>
        <dbReference type="ARBA" id="ARBA00022989"/>
    </source>
</evidence>
<reference evidence="8 9" key="1">
    <citation type="submission" date="2020-08" db="EMBL/GenBank/DDBJ databases">
        <title>Sequencing the genomes of 1000 actinobacteria strains.</title>
        <authorList>
            <person name="Klenk H.-P."/>
        </authorList>
    </citation>
    <scope>NUCLEOTIDE SEQUENCE [LARGE SCALE GENOMIC DNA]</scope>
    <source>
        <strain evidence="8 9">DSM 45886</strain>
    </source>
</reference>
<keyword evidence="3 6" id="KW-1133">Transmembrane helix</keyword>
<evidence type="ECO:0000256" key="4">
    <source>
        <dbReference type="ARBA" id="ARBA00023136"/>
    </source>
</evidence>
<organism evidence="8 9">
    <name type="scientific">Micromonospora polyrhachis</name>
    <dbReference type="NCBI Taxonomy" id="1282883"/>
    <lineage>
        <taxon>Bacteria</taxon>
        <taxon>Bacillati</taxon>
        <taxon>Actinomycetota</taxon>
        <taxon>Actinomycetes</taxon>
        <taxon>Micromonosporales</taxon>
        <taxon>Micromonosporaceae</taxon>
        <taxon>Micromonospora</taxon>
    </lineage>
</organism>
<evidence type="ECO:0000313" key="8">
    <source>
        <dbReference type="EMBL" id="MBB4959628.1"/>
    </source>
</evidence>
<feature type="transmembrane region" description="Helical" evidence="6">
    <location>
        <begin position="111"/>
        <end position="131"/>
    </location>
</feature>
<keyword evidence="4 6" id="KW-0472">Membrane</keyword>
<accession>A0A7W7WQT0</accession>
<evidence type="ECO:0000256" key="5">
    <source>
        <dbReference type="SAM" id="Coils"/>
    </source>
</evidence>
<dbReference type="Pfam" id="PF13515">
    <property type="entry name" value="FUSC_2"/>
    <property type="match status" value="1"/>
</dbReference>
<evidence type="ECO:0000256" key="6">
    <source>
        <dbReference type="SAM" id="Phobius"/>
    </source>
</evidence>
<dbReference type="RefSeq" id="WP_184535528.1">
    <property type="nucleotide sequence ID" value="NZ_JACHJW010000001.1"/>
</dbReference>
<dbReference type="EMBL" id="JACHJW010000001">
    <property type="protein sequence ID" value="MBB4959628.1"/>
    <property type="molecule type" value="Genomic_DNA"/>
</dbReference>
<dbReference type="Proteomes" id="UP000578819">
    <property type="component" value="Unassembled WGS sequence"/>
</dbReference>
<keyword evidence="9" id="KW-1185">Reference proteome</keyword>
<evidence type="ECO:0000256" key="1">
    <source>
        <dbReference type="ARBA" id="ARBA00004141"/>
    </source>
</evidence>
<sequence>MATRKESRESKERKGRSSKLHIDGVALDTDAQRISEAVTQLRRRSVLTLEDRVYRVRINFGLAAQAALAAALAWTVGHEVLGNPEPVFAPIAAVGTIASSLGQRLRRTFELIVGVALGIAVGDGLLIAIGTGPWQLGLIVGLSIIVSIALGGGPAVVTQAAATGVLIATLSPTTRNLEFPRVIDALVGGIVGLLVVAVLLPANPLRLVDKTARRALDILTKQLSTTADALSAGDAKQAQHALDCLQEVEERMDELQDALEGGRETVLLSPVRWHRRGALVRYVESAEFINHAVHNSGTLVRRAVTVLEDGEPVPPTLPLAVSNLADTVRQLVQELGRGARPEATRELALRAVSEAGRAYEDGVGFSGSVVVAQVRTTASDLLRATGLERSEANQLVRQAIGNATQSTAEMSPHTHTEDF</sequence>
<gene>
    <name evidence="8" type="ORF">FHR38_003361</name>
</gene>
<name>A0A7W7WQT0_9ACTN</name>
<feature type="domain" description="Integral membrane bound transporter" evidence="7">
    <location>
        <begin position="72"/>
        <end position="195"/>
    </location>
</feature>